<dbReference type="PANTHER" id="PTHR21234">
    <property type="entry name" value="PURINE NUCLEOSIDE PHOSPHORYLASE"/>
    <property type="match status" value="1"/>
</dbReference>
<dbReference type="Gene3D" id="3.40.50.1580">
    <property type="entry name" value="Nucleoside phosphorylase domain"/>
    <property type="match status" value="1"/>
</dbReference>
<evidence type="ECO:0000259" key="2">
    <source>
        <dbReference type="Pfam" id="PF01048"/>
    </source>
</evidence>
<evidence type="ECO:0000256" key="1">
    <source>
        <dbReference type="SAM" id="SignalP"/>
    </source>
</evidence>
<keyword evidence="4" id="KW-1185">Reference proteome</keyword>
<dbReference type="Proteomes" id="UP000248311">
    <property type="component" value="Unassembled WGS sequence"/>
</dbReference>
<sequence length="299" mass="31844">MRYALAALPLATLALPLQAAELLDPEPRIAVMSAFAPEWQVLRGALEDPQDHMLHGMTFVTGSLSGQEVVVMLSGVSMVNAAMTTQMVLDHFDIEALVFSGIAGGVDPELSIGDVIVAERWGQYLDAVFARETSDGVFEMPGWMTSDFDNFGMIYTRDVSLEQIEDGGKQFWFETDPTLLEAAARAAEGLTLEDCDAEETCLPDAPQITIGGSGVSGPVFVDNADFRQHAADQWGASVLDMESAAVAQVAQVNAVPFIAFRSLSDLAGGSAEPNEMATFMDLAAGNSAALVQAFLAELD</sequence>
<dbReference type="CDD" id="cd09008">
    <property type="entry name" value="MTAN"/>
    <property type="match status" value="1"/>
</dbReference>
<reference evidence="3 4" key="1">
    <citation type="submission" date="2018-06" db="EMBL/GenBank/DDBJ databases">
        <title>Genomic Encyclopedia of Type Strains, Phase III (KMG-III): the genomes of soil and plant-associated and newly described type strains.</title>
        <authorList>
            <person name="Whitman W."/>
        </authorList>
    </citation>
    <scope>NUCLEOTIDE SEQUENCE [LARGE SCALE GENOMIC DNA]</scope>
    <source>
        <strain evidence="3 4">CECT 9025</strain>
    </source>
</reference>
<gene>
    <name evidence="3" type="ORF">DFP88_1044</name>
</gene>
<dbReference type="OrthoDB" id="6677713at2"/>
<feature type="chain" id="PRO_5016386665" evidence="1">
    <location>
        <begin position="20"/>
        <end position="299"/>
    </location>
</feature>
<feature type="signal peptide" evidence="1">
    <location>
        <begin position="1"/>
        <end position="19"/>
    </location>
</feature>
<dbReference type="PANTHER" id="PTHR21234:SF42">
    <property type="entry name" value="PHOSPHORYLASE SUPERFAMILY PROTEIN"/>
    <property type="match status" value="1"/>
</dbReference>
<dbReference type="EMBL" id="QJTE01000004">
    <property type="protein sequence ID" value="PYE82252.1"/>
    <property type="molecule type" value="Genomic_DNA"/>
</dbReference>
<organism evidence="3 4">
    <name type="scientific">Pseudoroseicyclus aestuarii</name>
    <dbReference type="NCBI Taxonomy" id="1795041"/>
    <lineage>
        <taxon>Bacteria</taxon>
        <taxon>Pseudomonadati</taxon>
        <taxon>Pseudomonadota</taxon>
        <taxon>Alphaproteobacteria</taxon>
        <taxon>Rhodobacterales</taxon>
        <taxon>Paracoccaceae</taxon>
        <taxon>Pseudoroseicyclus</taxon>
    </lineage>
</organism>
<dbReference type="GO" id="GO:0003824">
    <property type="term" value="F:catalytic activity"/>
    <property type="evidence" value="ECO:0007669"/>
    <property type="project" value="InterPro"/>
</dbReference>
<dbReference type="GO" id="GO:0009116">
    <property type="term" value="P:nucleoside metabolic process"/>
    <property type="evidence" value="ECO:0007669"/>
    <property type="project" value="InterPro"/>
</dbReference>
<protein>
    <submittedName>
        <fullName evidence="3">Methylthioadenosine nucleosidase /adenosylhomocysteine nucleosidase</fullName>
    </submittedName>
</protein>
<evidence type="ECO:0000313" key="4">
    <source>
        <dbReference type="Proteomes" id="UP000248311"/>
    </source>
</evidence>
<feature type="domain" description="Nucleoside phosphorylase" evidence="2">
    <location>
        <begin position="29"/>
        <end position="296"/>
    </location>
</feature>
<comment type="caution">
    <text evidence="3">The sequence shown here is derived from an EMBL/GenBank/DDBJ whole genome shotgun (WGS) entry which is preliminary data.</text>
</comment>
<name>A0A318SSK4_9RHOB</name>
<dbReference type="Pfam" id="PF01048">
    <property type="entry name" value="PNP_UDP_1"/>
    <property type="match status" value="1"/>
</dbReference>
<evidence type="ECO:0000313" key="3">
    <source>
        <dbReference type="EMBL" id="PYE82252.1"/>
    </source>
</evidence>
<dbReference type="AlphaFoldDB" id="A0A318SSK4"/>
<dbReference type="InterPro" id="IPR035994">
    <property type="entry name" value="Nucleoside_phosphorylase_sf"/>
</dbReference>
<accession>A0A318SSK4</accession>
<dbReference type="InterPro" id="IPR000845">
    <property type="entry name" value="Nucleoside_phosphorylase_d"/>
</dbReference>
<dbReference type="RefSeq" id="WP_110814865.1">
    <property type="nucleotide sequence ID" value="NZ_QJTE01000004.1"/>
</dbReference>
<dbReference type="SUPFAM" id="SSF53167">
    <property type="entry name" value="Purine and uridine phosphorylases"/>
    <property type="match status" value="1"/>
</dbReference>
<keyword evidence="1" id="KW-0732">Signal</keyword>
<proteinExistence type="predicted"/>